<evidence type="ECO:0000256" key="1">
    <source>
        <dbReference type="ARBA" id="ARBA00010617"/>
    </source>
</evidence>
<dbReference type="Pfam" id="PF00067">
    <property type="entry name" value="p450"/>
    <property type="match status" value="1"/>
</dbReference>
<evidence type="ECO:0000313" key="8">
    <source>
        <dbReference type="EnsemblProtists" id="PYU1_T006258"/>
    </source>
</evidence>
<dbReference type="InterPro" id="IPR017972">
    <property type="entry name" value="Cyt_P450_CS"/>
</dbReference>
<feature type="binding site" description="axial binding residue" evidence="5">
    <location>
        <position position="465"/>
    </location>
    <ligand>
        <name>heme</name>
        <dbReference type="ChEBI" id="CHEBI:30413"/>
    </ligand>
    <ligandPart>
        <name>Fe</name>
        <dbReference type="ChEBI" id="CHEBI:18248"/>
    </ligandPart>
</feature>
<keyword evidence="4 5" id="KW-0408">Iron</keyword>
<keyword evidence="9" id="KW-1185">Reference proteome</keyword>
<evidence type="ECO:0000256" key="4">
    <source>
        <dbReference type="ARBA" id="ARBA00023004"/>
    </source>
</evidence>
<dbReference type="GO" id="GO:0006629">
    <property type="term" value="P:lipid metabolic process"/>
    <property type="evidence" value="ECO:0007669"/>
    <property type="project" value="UniProtKB-ARBA"/>
</dbReference>
<keyword evidence="3 6" id="KW-0560">Oxidoreductase</keyword>
<name>K3WMR6_GLOUD</name>
<proteinExistence type="inferred from homology"/>
<dbReference type="STRING" id="431595.K3WMR6"/>
<dbReference type="GO" id="GO:0004497">
    <property type="term" value="F:monooxygenase activity"/>
    <property type="evidence" value="ECO:0007669"/>
    <property type="project" value="UniProtKB-KW"/>
</dbReference>
<dbReference type="Gene3D" id="1.10.630.10">
    <property type="entry name" value="Cytochrome P450"/>
    <property type="match status" value="1"/>
</dbReference>
<dbReference type="EMBL" id="GL376625">
    <property type="status" value="NOT_ANNOTATED_CDS"/>
    <property type="molecule type" value="Genomic_DNA"/>
</dbReference>
<evidence type="ECO:0000256" key="6">
    <source>
        <dbReference type="RuleBase" id="RU000461"/>
    </source>
</evidence>
<organism evidence="8 9">
    <name type="scientific">Globisporangium ultimum (strain ATCC 200006 / CBS 805.95 / DAOM BR144)</name>
    <name type="common">Pythium ultimum</name>
    <dbReference type="NCBI Taxonomy" id="431595"/>
    <lineage>
        <taxon>Eukaryota</taxon>
        <taxon>Sar</taxon>
        <taxon>Stramenopiles</taxon>
        <taxon>Oomycota</taxon>
        <taxon>Peronosporomycetes</taxon>
        <taxon>Pythiales</taxon>
        <taxon>Pythiaceae</taxon>
        <taxon>Globisporangium</taxon>
    </lineage>
</organism>
<accession>K3WMR6</accession>
<evidence type="ECO:0000256" key="7">
    <source>
        <dbReference type="SAM" id="SignalP"/>
    </source>
</evidence>
<evidence type="ECO:0000313" key="9">
    <source>
        <dbReference type="Proteomes" id="UP000019132"/>
    </source>
</evidence>
<comment type="similarity">
    <text evidence="1 6">Belongs to the cytochrome P450 family.</text>
</comment>
<dbReference type="VEuPathDB" id="FungiDB:PYU1_G006246"/>
<dbReference type="PRINTS" id="PR00463">
    <property type="entry name" value="EP450I"/>
</dbReference>
<dbReference type="eggNOG" id="KOG0157">
    <property type="taxonomic scope" value="Eukaryota"/>
</dbReference>
<feature type="chain" id="PRO_5003867929" description="Cytochrome P450" evidence="7">
    <location>
        <begin position="24"/>
        <end position="533"/>
    </location>
</feature>
<evidence type="ECO:0008006" key="10">
    <source>
        <dbReference type="Google" id="ProtNLM"/>
    </source>
</evidence>
<dbReference type="CDD" id="cd11064">
    <property type="entry name" value="CYP86A"/>
    <property type="match status" value="1"/>
</dbReference>
<dbReference type="SUPFAM" id="SSF48264">
    <property type="entry name" value="Cytochrome P450"/>
    <property type="match status" value="1"/>
</dbReference>
<dbReference type="GO" id="GO:0016705">
    <property type="term" value="F:oxidoreductase activity, acting on paired donors, with incorporation or reduction of molecular oxygen"/>
    <property type="evidence" value="ECO:0007669"/>
    <property type="project" value="InterPro"/>
</dbReference>
<dbReference type="InParanoid" id="K3WMR6"/>
<dbReference type="InterPro" id="IPR036396">
    <property type="entry name" value="Cyt_P450_sf"/>
</dbReference>
<protein>
    <recommendedName>
        <fullName evidence="10">Cytochrome P450</fullName>
    </recommendedName>
</protein>
<reference evidence="8" key="3">
    <citation type="submission" date="2015-02" db="UniProtKB">
        <authorList>
            <consortium name="EnsemblProtists"/>
        </authorList>
    </citation>
    <scope>IDENTIFICATION</scope>
    <source>
        <strain evidence="8">DAOM BR144</strain>
    </source>
</reference>
<dbReference type="OMA" id="MGTRVNS"/>
<sequence length="533" mass="59703">MASLLAAAAIVLSLLFWSPQPRGVYRPTSTLPVLGNLLDMFRHEPRVHDWIADQFVASKGQPVLTKAPGLPNMVMIASPELVEDVVKTQFDHFDKGAHQRGNLVDLLGGGILATDGHSWMHQRKTSSNLFSMRALRDSMASIIRKHTVTLRVLLDDAATSNSPLDLFRLMNRFTIESFAEIGFGVCMNCLTAESETQEHPFQTAFDSVQCLLTQRFRVPVWLWKLMKSLNCGWEARLKTDFAVIDDTVVEIIAESLERRRLAVEQPQEQREQLGKEKKVDIISLFIDHAEASDDNTSIDPKLLRDIVVNFLMAGRDTTAQALSWLFFSLSTCPKVEKKLRDELRLKFPVLFERGAAIDSVAQLSVDELQSLVYLEACLKETLRLYPSIPFIFRSACKPTTLSNGTFVPKGSNLGISTYSMGRMTYIWGEDALEFKPERWIDEVTGKLRIVSPYQFSAFHGGPRMCLGMKLSMLEMKIVVAGVVSRFNIRAVPGQHVTYASSLTLGMKGAFMVDVTRIDDDNESFDAAASKCAH</sequence>
<dbReference type="PROSITE" id="PS00086">
    <property type="entry name" value="CYTOCHROME_P450"/>
    <property type="match status" value="1"/>
</dbReference>
<keyword evidence="7" id="KW-0732">Signal</keyword>
<keyword evidence="6" id="KW-0503">Monooxygenase</keyword>
<evidence type="ECO:0000256" key="2">
    <source>
        <dbReference type="ARBA" id="ARBA00022723"/>
    </source>
</evidence>
<reference evidence="9" key="1">
    <citation type="journal article" date="2010" name="Genome Biol.">
        <title>Genome sequence of the necrotrophic plant pathogen Pythium ultimum reveals original pathogenicity mechanisms and effector repertoire.</title>
        <authorList>
            <person name="Levesque C.A."/>
            <person name="Brouwer H."/>
            <person name="Cano L."/>
            <person name="Hamilton J.P."/>
            <person name="Holt C."/>
            <person name="Huitema E."/>
            <person name="Raffaele S."/>
            <person name="Robideau G.P."/>
            <person name="Thines M."/>
            <person name="Win J."/>
            <person name="Zerillo M.M."/>
            <person name="Beakes G.W."/>
            <person name="Boore J.L."/>
            <person name="Busam D."/>
            <person name="Dumas B."/>
            <person name="Ferriera S."/>
            <person name="Fuerstenberg S.I."/>
            <person name="Gachon C.M."/>
            <person name="Gaulin E."/>
            <person name="Govers F."/>
            <person name="Grenville-Briggs L."/>
            <person name="Horner N."/>
            <person name="Hostetler J."/>
            <person name="Jiang R.H."/>
            <person name="Johnson J."/>
            <person name="Krajaejun T."/>
            <person name="Lin H."/>
            <person name="Meijer H.J."/>
            <person name="Moore B."/>
            <person name="Morris P."/>
            <person name="Phuntmart V."/>
            <person name="Puiu D."/>
            <person name="Shetty J."/>
            <person name="Stajich J.E."/>
            <person name="Tripathy S."/>
            <person name="Wawra S."/>
            <person name="van West P."/>
            <person name="Whitty B.R."/>
            <person name="Coutinho P.M."/>
            <person name="Henrissat B."/>
            <person name="Martin F."/>
            <person name="Thomas P.D."/>
            <person name="Tyler B.M."/>
            <person name="De Vries R.P."/>
            <person name="Kamoun S."/>
            <person name="Yandell M."/>
            <person name="Tisserat N."/>
            <person name="Buell C.R."/>
        </authorList>
    </citation>
    <scope>NUCLEOTIDE SEQUENCE</scope>
    <source>
        <strain evidence="9">DAOM:BR144</strain>
    </source>
</reference>
<comment type="cofactor">
    <cofactor evidence="5">
        <name>heme</name>
        <dbReference type="ChEBI" id="CHEBI:30413"/>
    </cofactor>
</comment>
<dbReference type="EnsemblProtists" id="PYU1_T006258">
    <property type="protein sequence ID" value="PYU1_T006258"/>
    <property type="gene ID" value="PYU1_G006246"/>
</dbReference>
<keyword evidence="5 6" id="KW-0349">Heme</keyword>
<dbReference type="AlphaFoldDB" id="K3WMR6"/>
<reference evidence="9" key="2">
    <citation type="submission" date="2010-04" db="EMBL/GenBank/DDBJ databases">
        <authorList>
            <person name="Buell R."/>
            <person name="Hamilton J."/>
            <person name="Hostetler J."/>
        </authorList>
    </citation>
    <scope>NUCLEOTIDE SEQUENCE [LARGE SCALE GENOMIC DNA]</scope>
    <source>
        <strain evidence="9">DAOM:BR144</strain>
    </source>
</reference>
<feature type="signal peptide" evidence="7">
    <location>
        <begin position="1"/>
        <end position="23"/>
    </location>
</feature>
<dbReference type="InterPro" id="IPR001128">
    <property type="entry name" value="Cyt_P450"/>
</dbReference>
<dbReference type="Proteomes" id="UP000019132">
    <property type="component" value="Unassembled WGS sequence"/>
</dbReference>
<dbReference type="PANTHER" id="PTHR24296">
    <property type="entry name" value="CYTOCHROME P450"/>
    <property type="match status" value="1"/>
</dbReference>
<evidence type="ECO:0000256" key="5">
    <source>
        <dbReference type="PIRSR" id="PIRSR602401-1"/>
    </source>
</evidence>
<dbReference type="InterPro" id="IPR002401">
    <property type="entry name" value="Cyt_P450_E_grp-I"/>
</dbReference>
<dbReference type="GO" id="GO:0020037">
    <property type="term" value="F:heme binding"/>
    <property type="evidence" value="ECO:0007669"/>
    <property type="project" value="InterPro"/>
</dbReference>
<keyword evidence="2 5" id="KW-0479">Metal-binding</keyword>
<dbReference type="PRINTS" id="PR00385">
    <property type="entry name" value="P450"/>
</dbReference>
<evidence type="ECO:0000256" key="3">
    <source>
        <dbReference type="ARBA" id="ARBA00023002"/>
    </source>
</evidence>
<dbReference type="HOGENOM" id="CLU_001570_27_2_1"/>
<dbReference type="GO" id="GO:0005506">
    <property type="term" value="F:iron ion binding"/>
    <property type="evidence" value="ECO:0007669"/>
    <property type="project" value="InterPro"/>
</dbReference>